<comment type="caution">
    <text evidence="2">The sequence shown here is derived from an EMBL/GenBank/DDBJ whole genome shotgun (WGS) entry which is preliminary data.</text>
</comment>
<dbReference type="EMBL" id="BAAAHQ010000011">
    <property type="protein sequence ID" value="GAA0924627.1"/>
    <property type="molecule type" value="Genomic_DNA"/>
</dbReference>
<protein>
    <submittedName>
        <fullName evidence="2">DUF1707 domain-containing protein</fullName>
    </submittedName>
</protein>
<reference evidence="2 3" key="1">
    <citation type="journal article" date="2019" name="Int. J. Syst. Evol. Microbiol.">
        <title>The Global Catalogue of Microorganisms (GCM) 10K type strain sequencing project: providing services to taxonomists for standard genome sequencing and annotation.</title>
        <authorList>
            <consortium name="The Broad Institute Genomics Platform"/>
            <consortium name="The Broad Institute Genome Sequencing Center for Infectious Disease"/>
            <person name="Wu L."/>
            <person name="Ma J."/>
        </authorList>
    </citation>
    <scope>NUCLEOTIDE SEQUENCE [LARGE SCALE GENOMIC DNA]</scope>
    <source>
        <strain evidence="2 3">JCM 11136</strain>
    </source>
</reference>
<accession>A0ABN1P8T3</accession>
<sequence>MDAMADRPELRAGDHDRDRIAEQLRDAAGDGRIDLDELTDRLDRVYAARTLNELDTVVADLVVPAAQVPVKPLELHTRGGRLRQVGQWTVPARISARAGRWGTVVIDFTQADCPHSEVRIDLEVTSWFGDIVVVVPRDWWVRDDGLRRRLLGAVFNRPPSPPSRAPVLVRLTGTVRTGDVWVKYR</sequence>
<keyword evidence="3" id="KW-1185">Reference proteome</keyword>
<gene>
    <name evidence="2" type="ORF">GCM10009560_25470</name>
</gene>
<organism evidence="2 3">
    <name type="scientific">Nonomuraea longicatena</name>
    <dbReference type="NCBI Taxonomy" id="83682"/>
    <lineage>
        <taxon>Bacteria</taxon>
        <taxon>Bacillati</taxon>
        <taxon>Actinomycetota</taxon>
        <taxon>Actinomycetes</taxon>
        <taxon>Streptosporangiales</taxon>
        <taxon>Streptosporangiaceae</taxon>
        <taxon>Nonomuraea</taxon>
    </lineage>
</organism>
<dbReference type="Pfam" id="PF08044">
    <property type="entry name" value="DUF1707"/>
    <property type="match status" value="1"/>
</dbReference>
<evidence type="ECO:0000259" key="1">
    <source>
        <dbReference type="Pfam" id="PF08044"/>
    </source>
</evidence>
<evidence type="ECO:0000313" key="3">
    <source>
        <dbReference type="Proteomes" id="UP001501578"/>
    </source>
</evidence>
<evidence type="ECO:0000313" key="2">
    <source>
        <dbReference type="EMBL" id="GAA0924627.1"/>
    </source>
</evidence>
<dbReference type="PANTHER" id="PTHR40763">
    <property type="entry name" value="MEMBRANE PROTEIN-RELATED"/>
    <property type="match status" value="1"/>
</dbReference>
<dbReference type="PANTHER" id="PTHR40763:SF5">
    <property type="entry name" value="MEMBRANE PROTEIN"/>
    <property type="match status" value="1"/>
</dbReference>
<name>A0ABN1P8T3_9ACTN</name>
<feature type="domain" description="DUF1707" evidence="1">
    <location>
        <begin position="10"/>
        <end position="61"/>
    </location>
</feature>
<dbReference type="InterPro" id="IPR012551">
    <property type="entry name" value="DUF1707_SHOCT-like"/>
</dbReference>
<proteinExistence type="predicted"/>
<dbReference type="Proteomes" id="UP001501578">
    <property type="component" value="Unassembled WGS sequence"/>
</dbReference>